<keyword evidence="3" id="KW-1185">Reference proteome</keyword>
<feature type="compositionally biased region" description="Polar residues" evidence="1">
    <location>
        <begin position="53"/>
        <end position="65"/>
    </location>
</feature>
<evidence type="ECO:0000313" key="3">
    <source>
        <dbReference type="Proteomes" id="UP001596957"/>
    </source>
</evidence>
<reference evidence="3" key="1">
    <citation type="journal article" date="2019" name="Int. J. Syst. Evol. Microbiol.">
        <title>The Global Catalogue of Microorganisms (GCM) 10K type strain sequencing project: providing services to taxonomists for standard genome sequencing and annotation.</title>
        <authorList>
            <consortium name="The Broad Institute Genomics Platform"/>
            <consortium name="The Broad Institute Genome Sequencing Center for Infectious Disease"/>
            <person name="Wu L."/>
            <person name="Ma J."/>
        </authorList>
    </citation>
    <scope>NUCLEOTIDE SEQUENCE [LARGE SCALE GENOMIC DNA]</scope>
    <source>
        <strain evidence="3">CGMCC 4.7198</strain>
    </source>
</reference>
<evidence type="ECO:0000256" key="1">
    <source>
        <dbReference type="SAM" id="MobiDB-lite"/>
    </source>
</evidence>
<dbReference type="EMBL" id="JBHTEC010000001">
    <property type="protein sequence ID" value="MFD0287238.1"/>
    <property type="molecule type" value="Genomic_DNA"/>
</dbReference>
<dbReference type="Proteomes" id="UP001596957">
    <property type="component" value="Unassembled WGS sequence"/>
</dbReference>
<organism evidence="2 3">
    <name type="scientific">Streptomyces lutosisoli</name>
    <dbReference type="NCBI Taxonomy" id="2665721"/>
    <lineage>
        <taxon>Bacteria</taxon>
        <taxon>Bacillati</taxon>
        <taxon>Actinomycetota</taxon>
        <taxon>Actinomycetes</taxon>
        <taxon>Kitasatosporales</taxon>
        <taxon>Streptomycetaceae</taxon>
        <taxon>Streptomyces</taxon>
    </lineage>
</organism>
<feature type="region of interest" description="Disordered" evidence="1">
    <location>
        <begin position="53"/>
        <end position="73"/>
    </location>
</feature>
<proteinExistence type="predicted"/>
<protein>
    <submittedName>
        <fullName evidence="2">Uncharacterized protein</fullName>
    </submittedName>
</protein>
<gene>
    <name evidence="2" type="ORF">ACFQZP_37290</name>
</gene>
<accession>A0ABW2VVE5</accession>
<comment type="caution">
    <text evidence="2">The sequence shown here is derived from an EMBL/GenBank/DDBJ whole genome shotgun (WGS) entry which is preliminary data.</text>
</comment>
<name>A0ABW2VVE5_9ACTN</name>
<dbReference type="RefSeq" id="WP_381260220.1">
    <property type="nucleotide sequence ID" value="NZ_JBHTBI010000040.1"/>
</dbReference>
<sequence>MSRPVKTTSYMSPVWFPADLPREAALENWAGPQAQIAGRLPNMAEYVQRRFSPTDQGYRPSSPSPARNGAGVNLVRGTWGSAATTIR</sequence>
<evidence type="ECO:0000313" key="2">
    <source>
        <dbReference type="EMBL" id="MFD0287238.1"/>
    </source>
</evidence>